<dbReference type="Gene3D" id="3.30.565.10">
    <property type="entry name" value="Histidine kinase-like ATPase, C-terminal domain"/>
    <property type="match status" value="1"/>
</dbReference>
<dbReference type="GO" id="GO:0046983">
    <property type="term" value="F:protein dimerization activity"/>
    <property type="evidence" value="ECO:0007669"/>
    <property type="project" value="InterPro"/>
</dbReference>
<evidence type="ECO:0000256" key="8">
    <source>
        <dbReference type="ARBA" id="ARBA00023136"/>
    </source>
</evidence>
<sequence>MLRTIAERWLRKRFTFPVLVIVAAGLLVLSEVTYFQTSATLRGGIGWSEARMATARLQQLMTDVESASRGFLLTGHVDDLAPYQTALAELPGARQAVADHLERLGPAGHETGRRLALVTSEALAETAEALALAQSGRRDAAIALLETGQSREKMAALRYTLGEQLQQTAKSQVASRVTIFDSLMVNRLGVGALAVLSVLGLFVYMGQLHLQDQERNQQQAALARERVRLEDEVRRRTADLRELTQHLQTAREDERAHLARELHDELGGLLTAIKLDLARLRNKLTDRDDLKERLDHMNRSLNEGIAFKRRIIEDLRPSALANLGLKVSLEALCKDMAERLDVPVDAQLTDVSLSPQADLAIYRFVQEALTNIGKHAEATSVRVTLGPSGDRAVVEVRDDGAGFDTTLPRPGHHGLTGMRFRAETMGGRVTVTSAPGRGTLLRAEFPRKVSDEERAA</sequence>
<dbReference type="InterPro" id="IPR007891">
    <property type="entry name" value="CHASE3"/>
</dbReference>
<dbReference type="EMBL" id="CP015118">
    <property type="protein sequence ID" value="ARN22843.1"/>
    <property type="molecule type" value="Genomic_DNA"/>
</dbReference>
<keyword evidence="6" id="KW-1133">Transmembrane helix</keyword>
<dbReference type="STRING" id="946333.A4W93_24650"/>
<dbReference type="Gene3D" id="1.20.5.1930">
    <property type="match status" value="1"/>
</dbReference>
<keyword evidence="10" id="KW-1185">Reference proteome</keyword>
<evidence type="ECO:0000256" key="2">
    <source>
        <dbReference type="ARBA" id="ARBA00022475"/>
    </source>
</evidence>
<dbReference type="RefSeq" id="WP_169726587.1">
    <property type="nucleotide sequence ID" value="NZ_BSPR01000015.1"/>
</dbReference>
<dbReference type="PROSITE" id="PS50109">
    <property type="entry name" value="HIS_KIN"/>
    <property type="match status" value="1"/>
</dbReference>
<name>A0A1W6LF43_9BURK</name>
<keyword evidence="5" id="KW-0418">Kinase</keyword>
<dbReference type="InterPro" id="IPR050482">
    <property type="entry name" value="Sensor_HK_TwoCompSys"/>
</dbReference>
<dbReference type="Pfam" id="PF02518">
    <property type="entry name" value="HATPase_c"/>
    <property type="match status" value="1"/>
</dbReference>
<keyword evidence="3" id="KW-0808">Transferase</keyword>
<dbReference type="GO" id="GO:0005886">
    <property type="term" value="C:plasma membrane"/>
    <property type="evidence" value="ECO:0007669"/>
    <property type="project" value="UniProtKB-SubCell"/>
</dbReference>
<dbReference type="KEGG" id="rgu:A4W93_24650"/>
<evidence type="ECO:0000256" key="1">
    <source>
        <dbReference type="ARBA" id="ARBA00004651"/>
    </source>
</evidence>
<gene>
    <name evidence="9" type="ORF">A4W93_24650</name>
</gene>
<keyword evidence="7" id="KW-0902">Two-component regulatory system</keyword>
<dbReference type="SMART" id="SM00387">
    <property type="entry name" value="HATPase_c"/>
    <property type="match status" value="1"/>
</dbReference>
<organism evidence="9 10">
    <name type="scientific">Piscinibacter gummiphilus</name>
    <dbReference type="NCBI Taxonomy" id="946333"/>
    <lineage>
        <taxon>Bacteria</taxon>
        <taxon>Pseudomonadati</taxon>
        <taxon>Pseudomonadota</taxon>
        <taxon>Betaproteobacteria</taxon>
        <taxon>Burkholderiales</taxon>
        <taxon>Sphaerotilaceae</taxon>
        <taxon>Piscinibacter</taxon>
    </lineage>
</organism>
<evidence type="ECO:0000256" key="7">
    <source>
        <dbReference type="ARBA" id="ARBA00023012"/>
    </source>
</evidence>
<keyword evidence="8" id="KW-0472">Membrane</keyword>
<dbReference type="InterPro" id="IPR036890">
    <property type="entry name" value="HATPase_C_sf"/>
</dbReference>
<dbReference type="SUPFAM" id="SSF55874">
    <property type="entry name" value="ATPase domain of HSP90 chaperone/DNA topoisomerase II/histidine kinase"/>
    <property type="match status" value="1"/>
</dbReference>
<evidence type="ECO:0000256" key="3">
    <source>
        <dbReference type="ARBA" id="ARBA00022679"/>
    </source>
</evidence>
<dbReference type="Pfam" id="PF07730">
    <property type="entry name" value="HisKA_3"/>
    <property type="match status" value="1"/>
</dbReference>
<dbReference type="GO" id="GO:0000155">
    <property type="term" value="F:phosphorelay sensor kinase activity"/>
    <property type="evidence" value="ECO:0007669"/>
    <property type="project" value="InterPro"/>
</dbReference>
<evidence type="ECO:0000313" key="10">
    <source>
        <dbReference type="Proteomes" id="UP000193427"/>
    </source>
</evidence>
<dbReference type="InterPro" id="IPR011712">
    <property type="entry name" value="Sig_transdc_His_kin_sub3_dim/P"/>
</dbReference>
<evidence type="ECO:0000256" key="5">
    <source>
        <dbReference type="ARBA" id="ARBA00022777"/>
    </source>
</evidence>
<accession>A0A1W6LF43</accession>
<keyword evidence="4" id="KW-0812">Transmembrane</keyword>
<dbReference type="InterPro" id="IPR005467">
    <property type="entry name" value="His_kinase_dom"/>
</dbReference>
<keyword evidence="2" id="KW-1003">Cell membrane</keyword>
<reference evidence="9 10" key="1">
    <citation type="submission" date="2016-04" db="EMBL/GenBank/DDBJ databases">
        <title>Complete genome sequence of natural rubber-degrading, novel Gram-negative bacterium, Rhizobacter gummiphilus strain NS21.</title>
        <authorList>
            <person name="Tabata M."/>
            <person name="Kasai D."/>
            <person name="Fukuda M."/>
        </authorList>
    </citation>
    <scope>NUCLEOTIDE SEQUENCE [LARGE SCALE GENOMIC DNA]</scope>
    <source>
        <strain evidence="9 10">NS21</strain>
    </source>
</reference>
<evidence type="ECO:0000256" key="6">
    <source>
        <dbReference type="ARBA" id="ARBA00022989"/>
    </source>
</evidence>
<dbReference type="Proteomes" id="UP000193427">
    <property type="component" value="Chromosome"/>
</dbReference>
<dbReference type="InterPro" id="IPR003594">
    <property type="entry name" value="HATPase_dom"/>
</dbReference>
<evidence type="ECO:0000313" key="9">
    <source>
        <dbReference type="EMBL" id="ARN22843.1"/>
    </source>
</evidence>
<comment type="subcellular location">
    <subcellularLocation>
        <location evidence="1">Cell membrane</location>
        <topology evidence="1">Multi-pass membrane protein</topology>
    </subcellularLocation>
</comment>
<dbReference type="PANTHER" id="PTHR24421:SF37">
    <property type="entry name" value="SENSOR HISTIDINE KINASE NARS"/>
    <property type="match status" value="1"/>
</dbReference>
<proteinExistence type="predicted"/>
<dbReference type="Pfam" id="PF05227">
    <property type="entry name" value="CHASE3"/>
    <property type="match status" value="1"/>
</dbReference>
<protein>
    <submittedName>
        <fullName evidence="9">Uncharacterized protein</fullName>
    </submittedName>
</protein>
<evidence type="ECO:0000256" key="4">
    <source>
        <dbReference type="ARBA" id="ARBA00022692"/>
    </source>
</evidence>
<dbReference type="CDD" id="cd16917">
    <property type="entry name" value="HATPase_UhpB-NarQ-NarX-like"/>
    <property type="match status" value="1"/>
</dbReference>
<dbReference type="AlphaFoldDB" id="A0A1W6LF43"/>
<dbReference type="PANTHER" id="PTHR24421">
    <property type="entry name" value="NITRATE/NITRITE SENSOR PROTEIN NARX-RELATED"/>
    <property type="match status" value="1"/>
</dbReference>